<evidence type="ECO:0000256" key="1">
    <source>
        <dbReference type="PROSITE-ProRule" id="PRU00339"/>
    </source>
</evidence>
<dbReference type="Gene3D" id="1.25.40.10">
    <property type="entry name" value="Tetratricopeptide repeat domain"/>
    <property type="match status" value="1"/>
</dbReference>
<keyword evidence="1" id="KW-0802">TPR repeat</keyword>
<dbReference type="KEGG" id="swf:E3E12_08750"/>
<reference evidence="2 3" key="1">
    <citation type="submission" date="2019-07" db="EMBL/GenBank/DDBJ databases">
        <title>The complete genome sequence of Swingsia_sp. F3b2 LMG30590(T).</title>
        <authorList>
            <person name="Chua K.-O."/>
            <person name="Chan K.-G."/>
            <person name="See-Too W.-S."/>
        </authorList>
    </citation>
    <scope>NUCLEOTIDE SEQUENCE [LARGE SCALE GENOMIC DNA]</scope>
    <source>
        <strain evidence="2 3">F3b2</strain>
        <plasmid evidence="2 3">unnamed2</plasmid>
    </source>
</reference>
<dbReference type="AlphaFoldDB" id="A0A5B9M5A4"/>
<name>A0A5B9M5A4_9PROT</name>
<geneLocation type="plasmid" evidence="2 3">
    <name>unnamed2</name>
</geneLocation>
<proteinExistence type="predicted"/>
<gene>
    <name evidence="2" type="ORF">E3E12_08750</name>
</gene>
<keyword evidence="3" id="KW-1185">Reference proteome</keyword>
<evidence type="ECO:0000313" key="3">
    <source>
        <dbReference type="Proteomes" id="UP000318709"/>
    </source>
</evidence>
<dbReference type="RefSeq" id="WP_149498298.1">
    <property type="nucleotide sequence ID" value="NZ_CP042424.1"/>
</dbReference>
<dbReference type="InterPro" id="IPR019734">
    <property type="entry name" value="TPR_rpt"/>
</dbReference>
<dbReference type="Proteomes" id="UP000318709">
    <property type="component" value="Plasmid unnamed2"/>
</dbReference>
<dbReference type="InterPro" id="IPR011990">
    <property type="entry name" value="TPR-like_helical_dom_sf"/>
</dbReference>
<dbReference type="PROSITE" id="PS50005">
    <property type="entry name" value="TPR"/>
    <property type="match status" value="1"/>
</dbReference>
<feature type="repeat" description="TPR" evidence="1">
    <location>
        <begin position="79"/>
        <end position="112"/>
    </location>
</feature>
<dbReference type="SUPFAM" id="SSF48452">
    <property type="entry name" value="TPR-like"/>
    <property type="match status" value="1"/>
</dbReference>
<sequence>MCQNVIFKKKRREYILRADNERDNGNSDQAAALYQIIIDRWGATPGLLMQYGNALKDSASFKQAENIYKQVWMSPHRNADVALQLGHLMKIQGNSVKALEWYNRSIDLDKSITNPAHIECKNLDRSSKEAEENRIKIEKINDEKQQNIPEVRHIPPPTDSLNLRDRIVLCQLYEQLKFRRI</sequence>
<accession>A0A5B9M5A4</accession>
<organism evidence="2 3">
    <name type="scientific">Formicincola oecophyllae</name>
    <dbReference type="NCBI Taxonomy" id="2558361"/>
    <lineage>
        <taxon>Bacteria</taxon>
        <taxon>Pseudomonadati</taxon>
        <taxon>Pseudomonadota</taxon>
        <taxon>Alphaproteobacteria</taxon>
        <taxon>Acetobacterales</taxon>
        <taxon>Acetobacteraceae</taxon>
        <taxon>Formicincola</taxon>
    </lineage>
</organism>
<dbReference type="EMBL" id="CP042424">
    <property type="protein sequence ID" value="QEF95969.1"/>
    <property type="molecule type" value="Genomic_DNA"/>
</dbReference>
<protein>
    <submittedName>
        <fullName evidence="2">Uncharacterized protein</fullName>
    </submittedName>
</protein>
<evidence type="ECO:0000313" key="2">
    <source>
        <dbReference type="EMBL" id="QEF95969.1"/>
    </source>
</evidence>
<keyword evidence="2" id="KW-0614">Plasmid</keyword>
<dbReference type="OrthoDB" id="9790710at2"/>